<dbReference type="AlphaFoldDB" id="A0AA36IVA5"/>
<dbReference type="Proteomes" id="UP001178507">
    <property type="component" value="Unassembled WGS sequence"/>
</dbReference>
<evidence type="ECO:0000313" key="2">
    <source>
        <dbReference type="EMBL" id="CAJ1394637.1"/>
    </source>
</evidence>
<evidence type="ECO:0000313" key="3">
    <source>
        <dbReference type="Proteomes" id="UP001178507"/>
    </source>
</evidence>
<gene>
    <name evidence="2" type="ORF">EVOR1521_LOCUS19248</name>
</gene>
<keyword evidence="3" id="KW-1185">Reference proteome</keyword>
<reference evidence="2" key="1">
    <citation type="submission" date="2023-08" db="EMBL/GenBank/DDBJ databases">
        <authorList>
            <person name="Chen Y."/>
            <person name="Shah S."/>
            <person name="Dougan E. K."/>
            <person name="Thang M."/>
            <person name="Chan C."/>
        </authorList>
    </citation>
    <scope>NUCLEOTIDE SEQUENCE</scope>
</reference>
<name>A0AA36IVA5_9DINO</name>
<evidence type="ECO:0000256" key="1">
    <source>
        <dbReference type="SAM" id="MobiDB-lite"/>
    </source>
</evidence>
<comment type="caution">
    <text evidence="2">The sequence shown here is derived from an EMBL/GenBank/DDBJ whole genome shotgun (WGS) entry which is preliminary data.</text>
</comment>
<sequence>AADAQAQDANVQPSKEADEALPKQGGIAGAAMDMEKPDALKADRGLAGPVP</sequence>
<organism evidence="2 3">
    <name type="scientific">Effrenium voratum</name>
    <dbReference type="NCBI Taxonomy" id="2562239"/>
    <lineage>
        <taxon>Eukaryota</taxon>
        <taxon>Sar</taxon>
        <taxon>Alveolata</taxon>
        <taxon>Dinophyceae</taxon>
        <taxon>Suessiales</taxon>
        <taxon>Symbiodiniaceae</taxon>
        <taxon>Effrenium</taxon>
    </lineage>
</organism>
<feature type="non-terminal residue" evidence="2">
    <location>
        <position position="1"/>
    </location>
</feature>
<protein>
    <submittedName>
        <fullName evidence="2">Uncharacterized protein</fullName>
    </submittedName>
</protein>
<feature type="compositionally biased region" description="Basic and acidic residues" evidence="1">
    <location>
        <begin position="33"/>
        <end position="44"/>
    </location>
</feature>
<accession>A0AA36IVA5</accession>
<proteinExistence type="predicted"/>
<dbReference type="EMBL" id="CAUJNA010002902">
    <property type="protein sequence ID" value="CAJ1394637.1"/>
    <property type="molecule type" value="Genomic_DNA"/>
</dbReference>
<feature type="non-terminal residue" evidence="2">
    <location>
        <position position="51"/>
    </location>
</feature>
<feature type="region of interest" description="Disordered" evidence="1">
    <location>
        <begin position="1"/>
        <end position="51"/>
    </location>
</feature>